<name>A0A1L7XC87_9HELO</name>
<accession>A0A1L7XC87</accession>
<proteinExistence type="predicted"/>
<evidence type="ECO:0000256" key="1">
    <source>
        <dbReference type="SAM" id="Coils"/>
    </source>
</evidence>
<protein>
    <recommendedName>
        <fullName evidence="2">DUF7708 domain-containing protein</fullName>
    </recommendedName>
</protein>
<dbReference type="InterPro" id="IPR056125">
    <property type="entry name" value="DUF7708"/>
</dbReference>
<feature type="coiled-coil region" evidence="1">
    <location>
        <begin position="29"/>
        <end position="76"/>
    </location>
</feature>
<evidence type="ECO:0000313" key="3">
    <source>
        <dbReference type="EMBL" id="CZR62654.1"/>
    </source>
</evidence>
<feature type="domain" description="DUF7708" evidence="2">
    <location>
        <begin position="89"/>
        <end position="221"/>
    </location>
</feature>
<dbReference type="Proteomes" id="UP000184330">
    <property type="component" value="Unassembled WGS sequence"/>
</dbReference>
<evidence type="ECO:0000259" key="2">
    <source>
        <dbReference type="Pfam" id="PF24809"/>
    </source>
</evidence>
<gene>
    <name evidence="3" type="ORF">PAC_12551</name>
</gene>
<keyword evidence="1" id="KW-0175">Coiled coil</keyword>
<organism evidence="3 4">
    <name type="scientific">Phialocephala subalpina</name>
    <dbReference type="NCBI Taxonomy" id="576137"/>
    <lineage>
        <taxon>Eukaryota</taxon>
        <taxon>Fungi</taxon>
        <taxon>Dikarya</taxon>
        <taxon>Ascomycota</taxon>
        <taxon>Pezizomycotina</taxon>
        <taxon>Leotiomycetes</taxon>
        <taxon>Helotiales</taxon>
        <taxon>Mollisiaceae</taxon>
        <taxon>Phialocephala</taxon>
        <taxon>Phialocephala fortinii species complex</taxon>
    </lineage>
</organism>
<dbReference type="EMBL" id="FJOG01000021">
    <property type="protein sequence ID" value="CZR62654.1"/>
    <property type="molecule type" value="Genomic_DNA"/>
</dbReference>
<keyword evidence="4" id="KW-1185">Reference proteome</keyword>
<sequence length="709" mass="80252">MSTGLVTCVDKPSEEPDDSKLKEMVEKLWDEAERKYAKNKKRAEQLRQIRGCDSVEEVLKHELNAYQQKIAAKNKTRAGRAGEKLTQMCTYFSKFLESFSGIAEIVKGVNGLGGGVAYGGLSILLTVARNKQEREECIGGYLKDMTSWLEDLRDYRTIYQSPKLHEPIFAIYKGVFQFVLSVWEYYTFNALVRLWENIVKPPKYTIKDTAGEVEKSVRRLLAVTAKLLHESEEDSNRKLNELYSMQKEDEVREWKDITMSYRRRLRLKETPWTAVEYKRSLIGSQNRYRKEPDLKNMQLGSKKTLENDEHFKRWLSCPHCSVLIITAVNHANSPLGSDLWLSLALVNFVEDKLTDDDTSQVIFHPIQANEQDPLLMVLGILCGILSLSQNLFREHKQAIDDWVTEFEDPNKSRQRASSALFKLVENLLRDWSARNSRKTLFVVVDRLDICLARREEKESLRRVLKFFLSFGEIGGFNEAGKVKVFFLAAHNNGGKVTLLEVGIGAARLNDDERRGSSDLPGGSVVSLSPPTATLRQCFPNTNLLSKRNVSNSKASKTWKKTSSRRAEVVHLDFGSQSIPPPHLHYVPADYSGRSAFGGAKVLHDPSNPAIPPRGASKDAKGFADAVELVGTAAVMCVVVLQLDDQSRVLHIYLDFFESPCLWAVGNRRNTLTCGKLASSNVLVYFFHAWVVLLTGEGVYPLSDRFGRHF</sequence>
<reference evidence="3 4" key="1">
    <citation type="submission" date="2016-03" db="EMBL/GenBank/DDBJ databases">
        <authorList>
            <person name="Ploux O."/>
        </authorList>
    </citation>
    <scope>NUCLEOTIDE SEQUENCE [LARGE SCALE GENOMIC DNA]</scope>
    <source>
        <strain evidence="3 4">UAMH 11012</strain>
    </source>
</reference>
<dbReference type="OrthoDB" id="5389929at2759"/>
<evidence type="ECO:0000313" key="4">
    <source>
        <dbReference type="Proteomes" id="UP000184330"/>
    </source>
</evidence>
<dbReference type="Pfam" id="PF24809">
    <property type="entry name" value="DUF7708"/>
    <property type="match status" value="1"/>
</dbReference>
<dbReference type="AlphaFoldDB" id="A0A1L7XC87"/>